<dbReference type="InterPro" id="IPR022876">
    <property type="entry name" value="Tscrpt_rep_Rex"/>
</dbReference>
<evidence type="ECO:0000256" key="5">
    <source>
        <dbReference type="ARBA" id="ARBA00023125"/>
    </source>
</evidence>
<dbReference type="InterPro" id="IPR036291">
    <property type="entry name" value="NAD(P)-bd_dom_sf"/>
</dbReference>
<dbReference type="NCBIfam" id="NF003994">
    <property type="entry name" value="PRK05472.2-3"/>
    <property type="match status" value="1"/>
</dbReference>
<dbReference type="Gene3D" id="1.10.10.10">
    <property type="entry name" value="Winged helix-like DNA-binding domain superfamily/Winged helix DNA-binding domain"/>
    <property type="match status" value="1"/>
</dbReference>
<proteinExistence type="inferred from homology"/>
<keyword evidence="1" id="KW-0963">Cytoplasm</keyword>
<dbReference type="Pfam" id="PF06971">
    <property type="entry name" value="Put_DNA-bind_N"/>
    <property type="match status" value="1"/>
</dbReference>
<dbReference type="SUPFAM" id="SSF46785">
    <property type="entry name" value="Winged helix' DNA-binding domain"/>
    <property type="match status" value="1"/>
</dbReference>
<dbReference type="NCBIfam" id="NF003989">
    <property type="entry name" value="PRK05472.1-3"/>
    <property type="match status" value="1"/>
</dbReference>
<evidence type="ECO:0000313" key="8">
    <source>
        <dbReference type="EMBL" id="SVB27092.1"/>
    </source>
</evidence>
<dbReference type="InterPro" id="IPR003781">
    <property type="entry name" value="CoA-bd"/>
</dbReference>
<dbReference type="GO" id="GO:0003677">
    <property type="term" value="F:DNA binding"/>
    <property type="evidence" value="ECO:0007669"/>
    <property type="project" value="UniProtKB-KW"/>
</dbReference>
<feature type="domain" description="CoA-binding" evidence="7">
    <location>
        <begin position="85"/>
        <end position="186"/>
    </location>
</feature>
<dbReference type="InterPro" id="IPR058236">
    <property type="entry name" value="Rex_actinobacterial-type"/>
</dbReference>
<keyword evidence="2" id="KW-0678">Repressor</keyword>
<keyword evidence="5" id="KW-0238">DNA-binding</keyword>
<evidence type="ECO:0000256" key="6">
    <source>
        <dbReference type="ARBA" id="ARBA00023163"/>
    </source>
</evidence>
<organism evidence="8">
    <name type="scientific">marine metagenome</name>
    <dbReference type="NCBI Taxonomy" id="408172"/>
    <lineage>
        <taxon>unclassified sequences</taxon>
        <taxon>metagenomes</taxon>
        <taxon>ecological metagenomes</taxon>
    </lineage>
</organism>
<dbReference type="GO" id="GO:0045892">
    <property type="term" value="P:negative regulation of DNA-templated transcription"/>
    <property type="evidence" value="ECO:0007669"/>
    <property type="project" value="InterPro"/>
</dbReference>
<sequence>MQNNNNPTPIEVPEVVVQRLPIYVRVLSQLLDSKVEVISSHQLGELLQMTPAQIRKDLSYFGRFGKQGHGYNIQFLLDELRQILGIDRAWKACLVGLGRLGRAIINYPGFSPEGFEIVAAFDNDVGQYNSRLGTITVQSMEEIARTVKAKDISIGIVAVPSNQAQSVIDTLVENGISGILNYAPIAPFAPANVVMRNIDPVLSLQSMTFYMKGAQ</sequence>
<dbReference type="AlphaFoldDB" id="A0A382CMU1"/>
<dbReference type="NCBIfam" id="NF003995">
    <property type="entry name" value="PRK05472.2-4"/>
    <property type="match status" value="1"/>
</dbReference>
<dbReference type="PANTHER" id="PTHR35786:SF1">
    <property type="entry name" value="REDOX-SENSING TRANSCRIPTIONAL REPRESSOR REX 1"/>
    <property type="match status" value="1"/>
</dbReference>
<dbReference type="SUPFAM" id="SSF51735">
    <property type="entry name" value="NAD(P)-binding Rossmann-fold domains"/>
    <property type="match status" value="1"/>
</dbReference>
<evidence type="ECO:0000256" key="4">
    <source>
        <dbReference type="ARBA" id="ARBA00023027"/>
    </source>
</evidence>
<dbReference type="EMBL" id="UINC01035146">
    <property type="protein sequence ID" value="SVB27092.1"/>
    <property type="molecule type" value="Genomic_DNA"/>
</dbReference>
<dbReference type="NCBIfam" id="NF003993">
    <property type="entry name" value="PRK05472.2-2"/>
    <property type="match status" value="1"/>
</dbReference>
<keyword evidence="3" id="KW-0805">Transcription regulation</keyword>
<dbReference type="GO" id="GO:0051775">
    <property type="term" value="P:response to redox state"/>
    <property type="evidence" value="ECO:0007669"/>
    <property type="project" value="InterPro"/>
</dbReference>
<evidence type="ECO:0000256" key="1">
    <source>
        <dbReference type="ARBA" id="ARBA00022490"/>
    </source>
</evidence>
<reference evidence="8" key="1">
    <citation type="submission" date="2018-05" db="EMBL/GenBank/DDBJ databases">
        <authorList>
            <person name="Lanie J.A."/>
            <person name="Ng W.-L."/>
            <person name="Kazmierczak K.M."/>
            <person name="Andrzejewski T.M."/>
            <person name="Davidsen T.M."/>
            <person name="Wayne K.J."/>
            <person name="Tettelin H."/>
            <person name="Glass J.I."/>
            <person name="Rusch D."/>
            <person name="Podicherti R."/>
            <person name="Tsui H.-C.T."/>
            <person name="Winkler M.E."/>
        </authorList>
    </citation>
    <scope>NUCLEOTIDE SEQUENCE</scope>
</reference>
<dbReference type="SMART" id="SM00881">
    <property type="entry name" value="CoA_binding"/>
    <property type="match status" value="1"/>
</dbReference>
<dbReference type="Gene3D" id="3.40.50.720">
    <property type="entry name" value="NAD(P)-binding Rossmann-like Domain"/>
    <property type="match status" value="1"/>
</dbReference>
<evidence type="ECO:0000256" key="2">
    <source>
        <dbReference type="ARBA" id="ARBA00022491"/>
    </source>
</evidence>
<accession>A0A382CMU1</accession>
<gene>
    <name evidence="8" type="ORF">METZ01_LOCUS179946</name>
</gene>
<dbReference type="PANTHER" id="PTHR35786">
    <property type="entry name" value="REDOX-SENSING TRANSCRIPTIONAL REPRESSOR REX"/>
    <property type="match status" value="1"/>
</dbReference>
<dbReference type="HAMAP" id="MF_01131">
    <property type="entry name" value="Rex"/>
    <property type="match status" value="1"/>
</dbReference>
<dbReference type="InterPro" id="IPR036390">
    <property type="entry name" value="WH_DNA-bd_sf"/>
</dbReference>
<protein>
    <recommendedName>
        <fullName evidence="7">CoA-binding domain-containing protein</fullName>
    </recommendedName>
</protein>
<dbReference type="InterPro" id="IPR036388">
    <property type="entry name" value="WH-like_DNA-bd_sf"/>
</dbReference>
<evidence type="ECO:0000259" key="7">
    <source>
        <dbReference type="SMART" id="SM00881"/>
    </source>
</evidence>
<keyword evidence="6" id="KW-0804">Transcription</keyword>
<name>A0A382CMU1_9ZZZZ</name>
<dbReference type="NCBIfam" id="NF003996">
    <property type="entry name" value="PRK05472.2-5"/>
    <property type="match status" value="1"/>
</dbReference>
<evidence type="ECO:0000256" key="3">
    <source>
        <dbReference type="ARBA" id="ARBA00023015"/>
    </source>
</evidence>
<keyword evidence="4" id="KW-0520">NAD</keyword>
<dbReference type="Pfam" id="PF02629">
    <property type="entry name" value="CoA_binding"/>
    <property type="match status" value="1"/>
</dbReference>
<dbReference type="InterPro" id="IPR009718">
    <property type="entry name" value="Rex_DNA-bd_C_dom"/>
</dbReference>